<feature type="signal peptide" evidence="1">
    <location>
        <begin position="1"/>
        <end position="17"/>
    </location>
</feature>
<dbReference type="Proteomes" id="UP000060487">
    <property type="component" value="Unassembled WGS sequence"/>
</dbReference>
<sequence length="247" mass="27263">MRKLLFLILFLTASANAITTAQDMSQDNISKTQEAVAALPLGQRIAFWAEQFVGTPYDTDPLGAYVRNNVIVYDSAVDCMYHTFRAVELSIGQTPEEAVSAALNLRFKDRGVLGDSGKVQNYDNRFEYAEDMILSGKWGRDITAEIGTTLKIKGARGIESTEIIPKDAVVSAKLNSGDIIYFIKAVEKRVVGEIVAHLGIIKREGGKVYLIHASGKKNAQNPGHVKKLLFEDYIAQMSFIGIKVTRF</sequence>
<dbReference type="SUPFAM" id="SSF54001">
    <property type="entry name" value="Cysteine proteinases"/>
    <property type="match status" value="1"/>
</dbReference>
<name>A0ABR5SGV6_9BACT</name>
<accession>A0ABR5SGV6</accession>
<gene>
    <name evidence="2" type="ORF">ASN18_1574</name>
</gene>
<dbReference type="InterPro" id="IPR038765">
    <property type="entry name" value="Papain-like_cys_pep_sf"/>
</dbReference>
<evidence type="ECO:0000313" key="2">
    <source>
        <dbReference type="EMBL" id="KWT86087.1"/>
    </source>
</evidence>
<keyword evidence="1" id="KW-0732">Signal</keyword>
<keyword evidence="3" id="KW-1185">Reference proteome</keyword>
<dbReference type="EMBL" id="LNQR01000057">
    <property type="protein sequence ID" value="KWT86087.1"/>
    <property type="molecule type" value="Genomic_DNA"/>
</dbReference>
<evidence type="ECO:0000256" key="1">
    <source>
        <dbReference type="SAM" id="SignalP"/>
    </source>
</evidence>
<evidence type="ECO:0000313" key="3">
    <source>
        <dbReference type="Proteomes" id="UP000060487"/>
    </source>
</evidence>
<evidence type="ECO:0008006" key="4">
    <source>
        <dbReference type="Google" id="ProtNLM"/>
    </source>
</evidence>
<proteinExistence type="predicted"/>
<reference evidence="2 3" key="1">
    <citation type="submission" date="2015-11" db="EMBL/GenBank/DDBJ databases">
        <authorList>
            <person name="Lin W."/>
        </authorList>
    </citation>
    <scope>NUCLEOTIDE SEQUENCE [LARGE SCALE GENOMIC DNA]</scope>
    <source>
        <strain evidence="2 3">HCH-1</strain>
    </source>
</reference>
<protein>
    <recommendedName>
        <fullName evidence="4">DUF1460 domain-containing protein</fullName>
    </recommendedName>
</protein>
<comment type="caution">
    <text evidence="2">The sequence shown here is derived from an EMBL/GenBank/DDBJ whole genome shotgun (WGS) entry which is preliminary data.</text>
</comment>
<feature type="chain" id="PRO_5045163836" description="DUF1460 domain-containing protein" evidence="1">
    <location>
        <begin position="18"/>
        <end position="247"/>
    </location>
</feature>
<dbReference type="RefSeq" id="WP_157072884.1">
    <property type="nucleotide sequence ID" value="NZ_LNQR01000057.1"/>
</dbReference>
<dbReference type="Gene3D" id="2.30.260.10">
    <property type="entry name" value="putative xylanase like domain"/>
    <property type="match status" value="1"/>
</dbReference>
<organism evidence="2 3">
    <name type="scientific">Candidatus Magnetominusculus xianensis</name>
    <dbReference type="NCBI Taxonomy" id="1748249"/>
    <lineage>
        <taxon>Bacteria</taxon>
        <taxon>Pseudomonadati</taxon>
        <taxon>Nitrospirota</taxon>
        <taxon>Nitrospiria</taxon>
        <taxon>Nitrospirales</taxon>
        <taxon>Nitrospiraceae</taxon>
        <taxon>Candidatus Magnetominusculus</taxon>
    </lineage>
</organism>
<dbReference type="Gene3D" id="1.10.3670.10">
    <property type="entry name" value="Putative xylanase like domain"/>
    <property type="match status" value="1"/>
</dbReference>